<reference evidence="1" key="2">
    <citation type="journal article" date="2015" name="Data Brief">
        <title>Shoot transcriptome of the giant reed, Arundo donax.</title>
        <authorList>
            <person name="Barrero R.A."/>
            <person name="Guerrero F.D."/>
            <person name="Moolhuijzen P."/>
            <person name="Goolsby J.A."/>
            <person name="Tidwell J."/>
            <person name="Bellgard S.E."/>
            <person name="Bellgard M.I."/>
        </authorList>
    </citation>
    <scope>NUCLEOTIDE SEQUENCE</scope>
    <source>
        <tissue evidence="1">Shoot tissue taken approximately 20 cm above the soil surface</tissue>
    </source>
</reference>
<accession>A0A0A9F5C5</accession>
<name>A0A0A9F5C5_ARUDO</name>
<evidence type="ECO:0000313" key="1">
    <source>
        <dbReference type="EMBL" id="JAE08205.1"/>
    </source>
</evidence>
<dbReference type="EMBL" id="GBRH01189691">
    <property type="protein sequence ID" value="JAE08205.1"/>
    <property type="molecule type" value="Transcribed_RNA"/>
</dbReference>
<dbReference type="AlphaFoldDB" id="A0A0A9F5C5"/>
<protein>
    <submittedName>
        <fullName evidence="1">Uncharacterized protein</fullName>
    </submittedName>
</protein>
<reference evidence="1" key="1">
    <citation type="submission" date="2014-09" db="EMBL/GenBank/DDBJ databases">
        <authorList>
            <person name="Magalhaes I.L.F."/>
            <person name="Oliveira U."/>
            <person name="Santos F.R."/>
            <person name="Vidigal T.H.D.A."/>
            <person name="Brescovit A.D."/>
            <person name="Santos A.J."/>
        </authorList>
    </citation>
    <scope>NUCLEOTIDE SEQUENCE</scope>
    <source>
        <tissue evidence="1">Shoot tissue taken approximately 20 cm above the soil surface</tissue>
    </source>
</reference>
<proteinExistence type="predicted"/>
<sequence>MGLLPHLVIRNMLMPLTECRRFSSATSFGEFQSSVSKQKFN</sequence>
<organism evidence="1">
    <name type="scientific">Arundo donax</name>
    <name type="common">Giant reed</name>
    <name type="synonym">Donax arundinaceus</name>
    <dbReference type="NCBI Taxonomy" id="35708"/>
    <lineage>
        <taxon>Eukaryota</taxon>
        <taxon>Viridiplantae</taxon>
        <taxon>Streptophyta</taxon>
        <taxon>Embryophyta</taxon>
        <taxon>Tracheophyta</taxon>
        <taxon>Spermatophyta</taxon>
        <taxon>Magnoliopsida</taxon>
        <taxon>Liliopsida</taxon>
        <taxon>Poales</taxon>
        <taxon>Poaceae</taxon>
        <taxon>PACMAD clade</taxon>
        <taxon>Arundinoideae</taxon>
        <taxon>Arundineae</taxon>
        <taxon>Arundo</taxon>
    </lineage>
</organism>